<organism evidence="1 2">
    <name type="scientific">Hymenobacter glaciei</name>
    <dbReference type="NCBI Taxonomy" id="877209"/>
    <lineage>
        <taxon>Bacteria</taxon>
        <taxon>Pseudomonadati</taxon>
        <taxon>Bacteroidota</taxon>
        <taxon>Cytophagia</taxon>
        <taxon>Cytophagales</taxon>
        <taxon>Hymenobacteraceae</taxon>
        <taxon>Hymenobacter</taxon>
    </lineage>
</organism>
<sequence length="236" mass="26493">MITNPGPITNQLEWLPVKREGIAFDLLGLPAGFDAYLKILHPIGVDRSIPITAYSFAKRTIADLNTRAAFWDKYGIANGKPEPSKLENVSYREIAASLGIAYNSEFNSETIQQFYGEWPPHLGSSIALEEAFVQQIIQILGPETETYFYGSVEEGTYHLDNDGLPVEWLQQGVASDLLEVYRRDSQLPTYLFAVDHSWCLYQGEWIDWVAVGCSAHVTHALMAHPSLEVFRLSPLD</sequence>
<reference evidence="2" key="1">
    <citation type="journal article" date="2019" name="Int. J. Syst. Evol. Microbiol.">
        <title>The Global Catalogue of Microorganisms (GCM) 10K type strain sequencing project: providing services to taxonomists for standard genome sequencing and annotation.</title>
        <authorList>
            <consortium name="The Broad Institute Genomics Platform"/>
            <consortium name="The Broad Institute Genome Sequencing Center for Infectious Disease"/>
            <person name="Wu L."/>
            <person name="Ma J."/>
        </authorList>
    </citation>
    <scope>NUCLEOTIDE SEQUENCE [LARGE SCALE GENOMIC DNA]</scope>
    <source>
        <strain evidence="2">JCM 17225</strain>
    </source>
</reference>
<evidence type="ECO:0008006" key="3">
    <source>
        <dbReference type="Google" id="ProtNLM"/>
    </source>
</evidence>
<protein>
    <recommendedName>
        <fullName evidence="3">SMI1/KNR4 family protein</fullName>
    </recommendedName>
</protein>
<comment type="caution">
    <text evidence="1">The sequence shown here is derived from an EMBL/GenBank/DDBJ whole genome shotgun (WGS) entry which is preliminary data.</text>
</comment>
<name>A0ABP7UA78_9BACT</name>
<dbReference type="Proteomes" id="UP001501469">
    <property type="component" value="Unassembled WGS sequence"/>
</dbReference>
<accession>A0ABP7UA78</accession>
<dbReference type="EMBL" id="BAABDK010000017">
    <property type="protein sequence ID" value="GAA4038760.1"/>
    <property type="molecule type" value="Genomic_DNA"/>
</dbReference>
<evidence type="ECO:0000313" key="1">
    <source>
        <dbReference type="EMBL" id="GAA4038760.1"/>
    </source>
</evidence>
<evidence type="ECO:0000313" key="2">
    <source>
        <dbReference type="Proteomes" id="UP001501469"/>
    </source>
</evidence>
<proteinExistence type="predicted"/>
<keyword evidence="2" id="KW-1185">Reference proteome</keyword>
<gene>
    <name evidence="1" type="ORF">GCM10022409_25510</name>
</gene>
<dbReference type="RefSeq" id="WP_345055015.1">
    <property type="nucleotide sequence ID" value="NZ_BAABDK010000017.1"/>
</dbReference>